<sequence>MAAVWHRWQVSCDELDAEGRPFSTTVLTVKKDENEARKNTGWGPRAMRSDVCVVYRGEWEQSK</sequence>
<evidence type="ECO:0000313" key="1">
    <source>
        <dbReference type="EMBL" id="MBP2451798.1"/>
    </source>
</evidence>
<proteinExistence type="predicted"/>
<accession>A0ABS4ZQM9</accession>
<dbReference type="Proteomes" id="UP000694460">
    <property type="component" value="Unassembled WGS sequence"/>
</dbReference>
<evidence type="ECO:0000313" key="2">
    <source>
        <dbReference type="Proteomes" id="UP000694460"/>
    </source>
</evidence>
<gene>
    <name evidence="1" type="ORF">JOF57_001683</name>
</gene>
<dbReference type="EMBL" id="JAGIOP010000001">
    <property type="protein sequence ID" value="MBP2451798.1"/>
    <property type="molecule type" value="Genomic_DNA"/>
</dbReference>
<name>A0ABS4ZQM9_9MYCO</name>
<comment type="caution">
    <text evidence="1">The sequence shown here is derived from an EMBL/GenBank/DDBJ whole genome shotgun (WGS) entry which is preliminary data.</text>
</comment>
<protein>
    <submittedName>
        <fullName evidence="1">Uncharacterized protein</fullName>
    </submittedName>
</protein>
<keyword evidence="2" id="KW-1185">Reference proteome</keyword>
<organism evidence="1 2">
    <name type="scientific">Mycolicibacterium lutetiense</name>
    <dbReference type="NCBI Taxonomy" id="1641992"/>
    <lineage>
        <taxon>Bacteria</taxon>
        <taxon>Bacillati</taxon>
        <taxon>Actinomycetota</taxon>
        <taxon>Actinomycetes</taxon>
        <taxon>Mycobacteriales</taxon>
        <taxon>Mycobacteriaceae</taxon>
        <taxon>Mycolicibacterium</taxon>
    </lineage>
</organism>
<reference evidence="1 2" key="1">
    <citation type="submission" date="2021-03" db="EMBL/GenBank/DDBJ databases">
        <title>Sequencing the genomes of 1000 actinobacteria strains.</title>
        <authorList>
            <person name="Klenk H.-P."/>
        </authorList>
    </citation>
    <scope>NUCLEOTIDE SEQUENCE [LARGE SCALE GENOMIC DNA]</scope>
    <source>
        <strain evidence="1 2">DSM 46713</strain>
    </source>
</reference>